<evidence type="ECO:0000313" key="5">
    <source>
        <dbReference type="EMBL" id="CAG7787041.1"/>
    </source>
</evidence>
<name>A0A8J2KJI4_9HEXA</name>
<dbReference type="InterPro" id="IPR050510">
    <property type="entry name" value="Cation_transp_ATPase_P-type"/>
</dbReference>
<organism evidence="5 6">
    <name type="scientific">Allacma fusca</name>
    <dbReference type="NCBI Taxonomy" id="39272"/>
    <lineage>
        <taxon>Eukaryota</taxon>
        <taxon>Metazoa</taxon>
        <taxon>Ecdysozoa</taxon>
        <taxon>Arthropoda</taxon>
        <taxon>Hexapoda</taxon>
        <taxon>Collembola</taxon>
        <taxon>Symphypleona</taxon>
        <taxon>Sminthuridae</taxon>
        <taxon>Allacma</taxon>
    </lineage>
</organism>
<comment type="subcellular location">
    <subcellularLocation>
        <location evidence="1">Cell membrane</location>
        <topology evidence="1">Multi-pass membrane protein</topology>
    </subcellularLocation>
</comment>
<feature type="domain" description="Cation-transporting P-type ATPase N-terminal" evidence="4">
    <location>
        <begin position="89"/>
        <end position="164"/>
    </location>
</feature>
<evidence type="ECO:0000256" key="2">
    <source>
        <dbReference type="ARBA" id="ARBA00022475"/>
    </source>
</evidence>
<dbReference type="InterPro" id="IPR004014">
    <property type="entry name" value="ATPase_P-typ_cation-transptr_N"/>
</dbReference>
<dbReference type="Pfam" id="PF00690">
    <property type="entry name" value="Cation_ATPase_N"/>
    <property type="match status" value="1"/>
</dbReference>
<protein>
    <recommendedName>
        <fullName evidence="4">Cation-transporting P-type ATPase N-terminal domain-containing protein</fullName>
    </recommendedName>
</protein>
<dbReference type="OrthoDB" id="6370964at2759"/>
<dbReference type="PANTHER" id="PTHR43294:SF13">
    <property type="entry name" value="SODIUM_POTASSIUM-TRANSPORTING ATPASE SUBUNIT ALPHA"/>
    <property type="match status" value="1"/>
</dbReference>
<evidence type="ECO:0000259" key="4">
    <source>
        <dbReference type="SMART" id="SM00831"/>
    </source>
</evidence>
<feature type="transmembrane region" description="Helical" evidence="3">
    <location>
        <begin position="138"/>
        <end position="166"/>
    </location>
</feature>
<evidence type="ECO:0000256" key="3">
    <source>
        <dbReference type="SAM" id="Phobius"/>
    </source>
</evidence>
<dbReference type="GO" id="GO:0030007">
    <property type="term" value="P:intracellular potassium ion homeostasis"/>
    <property type="evidence" value="ECO:0007669"/>
    <property type="project" value="TreeGrafter"/>
</dbReference>
<dbReference type="GO" id="GO:0036376">
    <property type="term" value="P:sodium ion export across plasma membrane"/>
    <property type="evidence" value="ECO:0007669"/>
    <property type="project" value="TreeGrafter"/>
</dbReference>
<feature type="non-terminal residue" evidence="5">
    <location>
        <position position="1"/>
    </location>
</feature>
<dbReference type="GO" id="GO:0005886">
    <property type="term" value="C:plasma membrane"/>
    <property type="evidence" value="ECO:0007669"/>
    <property type="project" value="UniProtKB-SubCell"/>
</dbReference>
<proteinExistence type="predicted"/>
<dbReference type="AlphaFoldDB" id="A0A8J2KJI4"/>
<dbReference type="GO" id="GO:1902600">
    <property type="term" value="P:proton transmembrane transport"/>
    <property type="evidence" value="ECO:0007669"/>
    <property type="project" value="TreeGrafter"/>
</dbReference>
<dbReference type="GO" id="GO:0005391">
    <property type="term" value="F:P-type sodium:potassium-exchanging transporter activity"/>
    <property type="evidence" value="ECO:0007669"/>
    <property type="project" value="TreeGrafter"/>
</dbReference>
<gene>
    <name evidence="5" type="ORF">AFUS01_LOCUS25570</name>
</gene>
<keyword evidence="3" id="KW-0472">Membrane</keyword>
<dbReference type="Proteomes" id="UP000708208">
    <property type="component" value="Unassembled WGS sequence"/>
</dbReference>
<dbReference type="EMBL" id="CAJVCH010330588">
    <property type="protein sequence ID" value="CAG7787041.1"/>
    <property type="molecule type" value="Genomic_DNA"/>
</dbReference>
<dbReference type="GO" id="GO:1990573">
    <property type="term" value="P:potassium ion import across plasma membrane"/>
    <property type="evidence" value="ECO:0007669"/>
    <property type="project" value="TreeGrafter"/>
</dbReference>
<evidence type="ECO:0000313" key="6">
    <source>
        <dbReference type="Proteomes" id="UP000708208"/>
    </source>
</evidence>
<keyword evidence="3" id="KW-1133">Transmembrane helix</keyword>
<keyword evidence="6" id="KW-1185">Reference proteome</keyword>
<reference evidence="5" key="1">
    <citation type="submission" date="2021-06" db="EMBL/GenBank/DDBJ databases">
        <authorList>
            <person name="Hodson N. C."/>
            <person name="Mongue J. A."/>
            <person name="Jaron S. K."/>
        </authorList>
    </citation>
    <scope>NUCLEOTIDE SEQUENCE</scope>
</reference>
<dbReference type="SMART" id="SM00831">
    <property type="entry name" value="Cation_ATPase_N"/>
    <property type="match status" value="1"/>
</dbReference>
<dbReference type="PANTHER" id="PTHR43294">
    <property type="entry name" value="SODIUM/POTASSIUM-TRANSPORTING ATPASE SUBUNIT ALPHA"/>
    <property type="match status" value="1"/>
</dbReference>
<keyword evidence="3" id="KW-0812">Transmembrane</keyword>
<keyword evidence="2" id="KW-1003">Cell membrane</keyword>
<accession>A0A8J2KJI4</accession>
<dbReference type="GO" id="GO:0006883">
    <property type="term" value="P:intracellular sodium ion homeostasis"/>
    <property type="evidence" value="ECO:0007669"/>
    <property type="project" value="TreeGrafter"/>
</dbReference>
<comment type="caution">
    <text evidence="5">The sequence shown here is derived from an EMBL/GenBank/DDBJ whole genome shotgun (WGS) entry which is preliminary data.</text>
</comment>
<evidence type="ECO:0000256" key="1">
    <source>
        <dbReference type="ARBA" id="ARBA00004651"/>
    </source>
</evidence>
<feature type="transmembrane region" description="Helical" evidence="3">
    <location>
        <begin position="178"/>
        <end position="198"/>
    </location>
</feature>
<sequence>MGRQIVKRKSYTCLNPRIPALVQTIGSSHATAGRSTSGIHPRLRFDSSILSEEELQFTEGRSLLTSFHEGFHLSSEDIVSELKHSLDIDVHRVRIRELYRRFNCNPNTGLSSAQVKHNLRKFGENVLRPPNKHSEWRIIIHHLLGGFSFLLLIGAVLCFSATWILWGNQELEQDCEEYLYVGIVLSVVVFISGVCTYYQEKQT</sequence>